<keyword evidence="9" id="KW-0393">Immunoglobulin domain</keyword>
<evidence type="ECO:0000256" key="2">
    <source>
        <dbReference type="ARBA" id="ARBA00022692"/>
    </source>
</evidence>
<evidence type="ECO:0000256" key="4">
    <source>
        <dbReference type="ARBA" id="ARBA00022989"/>
    </source>
</evidence>
<keyword evidence="7" id="KW-0675">Receptor</keyword>
<evidence type="ECO:0000256" key="8">
    <source>
        <dbReference type="ARBA" id="ARBA00023180"/>
    </source>
</evidence>
<sequence length="482" mass="54965">MWSRSTLKFLFSFFGVLAAIKVQSASEELCPRLEPLPGVLVLKLGSNVVLGCRGGVSVDGVPLASASVTNKKYRNKQTEDITVSWTSQTGDANATQLTSMKGNVTTETYQKFDSGMYSKAKGDTTVTVTVKPPVTIRKEQSTSRCVLRVFDITMGKDFHQDYDYEEERSRVTRGIKKRTRWTLSGRQLHSGVERGVVLRWPHLSWADAGNYSCYRGERLISTFRISVGVPPERPTVYCYKKFHTSKVRCDWTSKNPVTPRPLFYLLQIRELFGNVTRVPCSFSRSLCWCAFHVEEGDRALHVAKLCVSNTAGNATSPYLSFKLHDIIKPDPPTRVVVRAVEGQKHMLKVSWSYPSYWKHGFYALCFQLRYRSQLAEQYQSVLIYDRMDRHVSWTIYDALPHNQYEVQFRAKDEFDGVWSDWTDTVYAVSWTGNKIIISNTVKLVLIISVQQIRGSKHILSRFCALLGVYENIIYTICIGESI</sequence>
<evidence type="ECO:0000256" key="9">
    <source>
        <dbReference type="ARBA" id="ARBA00023319"/>
    </source>
</evidence>
<dbReference type="InterPro" id="IPR003961">
    <property type="entry name" value="FN3_dom"/>
</dbReference>
<dbReference type="GO" id="GO:0004896">
    <property type="term" value="F:cytokine receptor activity"/>
    <property type="evidence" value="ECO:0007669"/>
    <property type="project" value="TreeGrafter"/>
</dbReference>
<keyword evidence="2" id="KW-0812">Transmembrane</keyword>
<keyword evidence="13" id="KW-1185">Reference proteome</keyword>
<evidence type="ECO:0000313" key="13">
    <source>
        <dbReference type="Proteomes" id="UP000472260"/>
    </source>
</evidence>
<evidence type="ECO:0000256" key="5">
    <source>
        <dbReference type="ARBA" id="ARBA00023136"/>
    </source>
</evidence>
<organism evidence="12 13">
    <name type="scientific">Sinocyclocheilus anshuiensis</name>
    <dbReference type="NCBI Taxonomy" id="1608454"/>
    <lineage>
        <taxon>Eukaryota</taxon>
        <taxon>Metazoa</taxon>
        <taxon>Chordata</taxon>
        <taxon>Craniata</taxon>
        <taxon>Vertebrata</taxon>
        <taxon>Euteleostomi</taxon>
        <taxon>Actinopterygii</taxon>
        <taxon>Neopterygii</taxon>
        <taxon>Teleostei</taxon>
        <taxon>Ostariophysi</taxon>
        <taxon>Cypriniformes</taxon>
        <taxon>Cyprinidae</taxon>
        <taxon>Cyprininae</taxon>
        <taxon>Sinocyclocheilus</taxon>
    </lineage>
</organism>
<comment type="subcellular location">
    <subcellularLocation>
        <location evidence="1">Membrane</location>
        <topology evidence="1">Single-pass type I membrane protein</topology>
    </subcellularLocation>
</comment>
<dbReference type="PROSITE" id="PS50853">
    <property type="entry name" value="FN3"/>
    <property type="match status" value="1"/>
</dbReference>
<dbReference type="PANTHER" id="PTHR23037:SF22">
    <property type="entry name" value="CYTOKINE RECEPTOR COMMON SUBUNIT BETA"/>
    <property type="match status" value="1"/>
</dbReference>
<keyword evidence="4" id="KW-1133">Transmembrane helix</keyword>
<accession>A0A671KJ95</accession>
<dbReference type="AlphaFoldDB" id="A0A671KJ95"/>
<dbReference type="PANTHER" id="PTHR23037">
    <property type="entry name" value="CYTOKINE RECEPTOR"/>
    <property type="match status" value="1"/>
</dbReference>
<dbReference type="InterPro" id="IPR036179">
    <property type="entry name" value="Ig-like_dom_sf"/>
</dbReference>
<keyword evidence="8" id="KW-0325">Glycoprotein</keyword>
<evidence type="ECO:0000313" key="12">
    <source>
        <dbReference type="Ensembl" id="ENSSANP00000006108.1"/>
    </source>
</evidence>
<reference evidence="12" key="1">
    <citation type="submission" date="2025-08" db="UniProtKB">
        <authorList>
            <consortium name="Ensembl"/>
        </authorList>
    </citation>
    <scope>IDENTIFICATION</scope>
</reference>
<dbReference type="InterPro" id="IPR036116">
    <property type="entry name" value="FN3_sf"/>
</dbReference>
<feature type="domain" description="Fibronectin type-III" evidence="11">
    <location>
        <begin position="331"/>
        <end position="434"/>
    </location>
</feature>
<feature type="chain" id="PRO_5025484769" evidence="10">
    <location>
        <begin position="20"/>
        <end position="482"/>
    </location>
</feature>
<protein>
    <submittedName>
        <fullName evidence="12">Interleukin-6 receptor subunit alpha-like</fullName>
    </submittedName>
</protein>
<feature type="signal peptide" evidence="10">
    <location>
        <begin position="1"/>
        <end position="19"/>
    </location>
</feature>
<gene>
    <name evidence="12" type="primary">LOC107677016</name>
</gene>
<dbReference type="SUPFAM" id="SSF48726">
    <property type="entry name" value="Immunoglobulin"/>
    <property type="match status" value="1"/>
</dbReference>
<dbReference type="GO" id="GO:0009897">
    <property type="term" value="C:external side of plasma membrane"/>
    <property type="evidence" value="ECO:0007669"/>
    <property type="project" value="TreeGrafter"/>
</dbReference>
<evidence type="ECO:0000256" key="3">
    <source>
        <dbReference type="ARBA" id="ARBA00022729"/>
    </source>
</evidence>
<proteinExistence type="predicted"/>
<keyword evidence="5" id="KW-0472">Membrane</keyword>
<keyword evidence="6" id="KW-1015">Disulfide bond</keyword>
<dbReference type="Ensembl" id="ENSSANT00000006564.1">
    <property type="protein sequence ID" value="ENSSANP00000006108.1"/>
    <property type="gene ID" value="ENSSANG00000003427.1"/>
</dbReference>
<dbReference type="CDD" id="cd00063">
    <property type="entry name" value="FN3"/>
    <property type="match status" value="1"/>
</dbReference>
<evidence type="ECO:0000256" key="10">
    <source>
        <dbReference type="SAM" id="SignalP"/>
    </source>
</evidence>
<dbReference type="GO" id="GO:0016064">
    <property type="term" value="P:immunoglobulin mediated immune response"/>
    <property type="evidence" value="ECO:0007669"/>
    <property type="project" value="TreeGrafter"/>
</dbReference>
<dbReference type="Proteomes" id="UP000472260">
    <property type="component" value="Unassembled WGS sequence"/>
</dbReference>
<evidence type="ECO:0000259" key="11">
    <source>
        <dbReference type="PROSITE" id="PS50853"/>
    </source>
</evidence>
<dbReference type="SUPFAM" id="SSF49265">
    <property type="entry name" value="Fibronectin type III"/>
    <property type="match status" value="2"/>
</dbReference>
<name>A0A671KJ95_9TELE</name>
<dbReference type="InterPro" id="IPR013783">
    <property type="entry name" value="Ig-like_fold"/>
</dbReference>
<evidence type="ECO:0000256" key="6">
    <source>
        <dbReference type="ARBA" id="ARBA00023157"/>
    </source>
</evidence>
<reference evidence="12" key="2">
    <citation type="submission" date="2025-09" db="UniProtKB">
        <authorList>
            <consortium name="Ensembl"/>
        </authorList>
    </citation>
    <scope>IDENTIFICATION</scope>
</reference>
<keyword evidence="3 10" id="KW-0732">Signal</keyword>
<evidence type="ECO:0000256" key="1">
    <source>
        <dbReference type="ARBA" id="ARBA00004479"/>
    </source>
</evidence>
<evidence type="ECO:0000256" key="7">
    <source>
        <dbReference type="ARBA" id="ARBA00023170"/>
    </source>
</evidence>
<dbReference type="Gene3D" id="2.60.40.10">
    <property type="entry name" value="Immunoglobulins"/>
    <property type="match status" value="2"/>
</dbReference>